<protein>
    <submittedName>
        <fullName evidence="2">Uncharacterized protein</fullName>
    </submittedName>
</protein>
<evidence type="ECO:0000313" key="2">
    <source>
        <dbReference type="EMBL" id="AKN38972.1"/>
    </source>
</evidence>
<feature type="region of interest" description="Disordered" evidence="1">
    <location>
        <begin position="1"/>
        <end position="43"/>
    </location>
</feature>
<dbReference type="EMBL" id="KP795627">
    <property type="protein sequence ID" value="AKN38972.1"/>
    <property type="molecule type" value="Genomic_DNA"/>
</dbReference>
<dbReference type="AlphaFoldDB" id="A0A0H3ZWL6"/>
<accession>A0A0H3ZWL6</accession>
<reference evidence="2" key="1">
    <citation type="journal article" date="2015" name="MBio">
        <title>Eco-Evolutionary Dynamics of Episomes among Ecologically Cohesive Bacterial Populations.</title>
        <authorList>
            <person name="Xue H."/>
            <person name="Cordero O.X."/>
            <person name="Camas F.M."/>
            <person name="Trimble W."/>
            <person name="Meyer F."/>
            <person name="Guglielmini J."/>
            <person name="Rocha E.P."/>
            <person name="Polz M.F."/>
        </authorList>
    </citation>
    <scope>NUCLEOTIDE SEQUENCE</scope>
    <source>
        <strain evidence="2">FF_286</strain>
    </source>
</reference>
<evidence type="ECO:0000256" key="1">
    <source>
        <dbReference type="SAM" id="MobiDB-lite"/>
    </source>
</evidence>
<sequence length="43" mass="4720">MTQGKGTHVDNGGRQADHSLTHNRPETKKSAASMRSALNRIFL</sequence>
<proteinExistence type="predicted"/>
<feature type="compositionally biased region" description="Basic and acidic residues" evidence="1">
    <location>
        <begin position="15"/>
        <end position="29"/>
    </location>
</feature>
<organism evidence="2">
    <name type="scientific">Vibrio sp. FF_286</name>
    <dbReference type="NCBI Taxonomy" id="1652831"/>
    <lineage>
        <taxon>Bacteria</taxon>
        <taxon>Pseudomonadati</taxon>
        <taxon>Pseudomonadota</taxon>
        <taxon>Gammaproteobacteria</taxon>
        <taxon>Vibrionales</taxon>
        <taxon>Vibrionaceae</taxon>
        <taxon>Vibrio</taxon>
    </lineage>
</organism>
<name>A0A0H3ZWL6_9VIBR</name>